<reference evidence="15" key="3">
    <citation type="submission" date="2025-09" db="UniProtKB">
        <authorList>
            <consortium name="Ensembl"/>
        </authorList>
    </citation>
    <scope>IDENTIFICATION</scope>
    <source>
        <strain evidence="15">Glennie</strain>
    </source>
</reference>
<dbReference type="Ensembl" id="ENSOANT00000008503.3">
    <property type="protein sequence ID" value="ENSOANP00000008501.3"/>
    <property type="gene ID" value="ENSOANG00000005340.3"/>
</dbReference>
<protein>
    <recommendedName>
        <fullName evidence="14">CD3 gamma/delta subunit Ig-like domain-containing protein</fullName>
    </recommendedName>
</protein>
<evidence type="ECO:0000256" key="10">
    <source>
        <dbReference type="ARBA" id="ARBA00023180"/>
    </source>
</evidence>
<accession>F6X8V5</accession>
<dbReference type="InterPro" id="IPR013783">
    <property type="entry name" value="Ig-like_fold"/>
</dbReference>
<evidence type="ECO:0000256" key="12">
    <source>
        <dbReference type="SAM" id="MobiDB-lite"/>
    </source>
</evidence>
<comment type="subcellular location">
    <subcellularLocation>
        <location evidence="1">Membrane</location>
        <topology evidence="1">Single-pass type I membrane protein</topology>
    </subcellularLocation>
</comment>
<dbReference type="Pfam" id="PF02189">
    <property type="entry name" value="ITAM"/>
    <property type="match status" value="1"/>
</dbReference>
<keyword evidence="9" id="KW-0675">Receptor</keyword>
<organism evidence="15 16">
    <name type="scientific">Ornithorhynchus anatinus</name>
    <name type="common">Duckbill platypus</name>
    <dbReference type="NCBI Taxonomy" id="9258"/>
    <lineage>
        <taxon>Eukaryota</taxon>
        <taxon>Metazoa</taxon>
        <taxon>Chordata</taxon>
        <taxon>Craniata</taxon>
        <taxon>Vertebrata</taxon>
        <taxon>Euteleostomi</taxon>
        <taxon>Mammalia</taxon>
        <taxon>Monotremata</taxon>
        <taxon>Ornithorhynchidae</taxon>
        <taxon>Ornithorhynchus</taxon>
    </lineage>
</organism>
<dbReference type="InterPro" id="IPR032052">
    <property type="entry name" value="Ig_4"/>
</dbReference>
<feature type="compositionally biased region" description="Low complexity" evidence="12">
    <location>
        <begin position="138"/>
        <end position="147"/>
    </location>
</feature>
<evidence type="ECO:0000256" key="1">
    <source>
        <dbReference type="ARBA" id="ARBA00004479"/>
    </source>
</evidence>
<feature type="domain" description="CD3 gamma/delta subunit Ig-like" evidence="14">
    <location>
        <begin position="236"/>
        <end position="302"/>
    </location>
</feature>
<evidence type="ECO:0000256" key="13">
    <source>
        <dbReference type="SAM" id="Phobius"/>
    </source>
</evidence>
<dbReference type="GO" id="GO:0042105">
    <property type="term" value="C:alpha-beta T cell receptor complex"/>
    <property type="evidence" value="ECO:0000318"/>
    <property type="project" value="GO_Central"/>
</dbReference>
<keyword evidence="8" id="KW-1015">Disulfide bond</keyword>
<keyword evidence="10" id="KW-0325">Glycoprotein</keyword>
<dbReference type="SMART" id="SM00077">
    <property type="entry name" value="ITAM"/>
    <property type="match status" value="1"/>
</dbReference>
<feature type="transmembrane region" description="Helical" evidence="13">
    <location>
        <begin position="307"/>
        <end position="329"/>
    </location>
</feature>
<feature type="compositionally biased region" description="Pro residues" evidence="12">
    <location>
        <begin position="174"/>
        <end position="183"/>
    </location>
</feature>
<dbReference type="InterPro" id="IPR015484">
    <property type="entry name" value="CD3_esu/gsu/dsu"/>
</dbReference>
<dbReference type="GO" id="GO:0002250">
    <property type="term" value="P:adaptive immune response"/>
    <property type="evidence" value="ECO:0007669"/>
    <property type="project" value="UniProtKB-KW"/>
</dbReference>
<feature type="compositionally biased region" description="Low complexity" evidence="12">
    <location>
        <begin position="23"/>
        <end position="32"/>
    </location>
</feature>
<dbReference type="SUPFAM" id="SSF48726">
    <property type="entry name" value="Immunoglobulin"/>
    <property type="match status" value="1"/>
</dbReference>
<evidence type="ECO:0000256" key="2">
    <source>
        <dbReference type="ARBA" id="ARBA00022553"/>
    </source>
</evidence>
<dbReference type="GO" id="GO:0009897">
    <property type="term" value="C:external side of plasma membrane"/>
    <property type="evidence" value="ECO:0000318"/>
    <property type="project" value="GO_Central"/>
</dbReference>
<name>F6X8V5_ORNAN</name>
<dbReference type="PANTHER" id="PTHR10570">
    <property type="entry name" value="T-CELL SURFACE GLYCOPROTEIN CD3 GAMMA CHAIN / DELTA CHAIN"/>
    <property type="match status" value="1"/>
</dbReference>
<evidence type="ECO:0000256" key="7">
    <source>
        <dbReference type="ARBA" id="ARBA00023136"/>
    </source>
</evidence>
<feature type="compositionally biased region" description="Pro residues" evidence="12">
    <location>
        <begin position="89"/>
        <end position="102"/>
    </location>
</feature>
<keyword evidence="5 13" id="KW-1133">Transmembrane helix</keyword>
<evidence type="ECO:0000259" key="14">
    <source>
        <dbReference type="Pfam" id="PF16680"/>
    </source>
</evidence>
<dbReference type="InterPro" id="IPR003110">
    <property type="entry name" value="Phos_immunorcpt_sig_ITAM"/>
</dbReference>
<dbReference type="GO" id="GO:0004888">
    <property type="term" value="F:transmembrane signaling receptor activity"/>
    <property type="evidence" value="ECO:0000318"/>
    <property type="project" value="GO_Central"/>
</dbReference>
<evidence type="ECO:0000313" key="16">
    <source>
        <dbReference type="Proteomes" id="UP000002279"/>
    </source>
</evidence>
<dbReference type="PANTHER" id="PTHR10570:SF8">
    <property type="entry name" value="T-CELL SURFACE GLYCOPROTEIN CD3 GAMMA CHAIN"/>
    <property type="match status" value="1"/>
</dbReference>
<feature type="region of interest" description="Disordered" evidence="12">
    <location>
        <begin position="1"/>
        <end position="194"/>
    </location>
</feature>
<dbReference type="GeneTree" id="ENSGT00940000153312"/>
<keyword evidence="7 13" id="KW-0472">Membrane</keyword>
<evidence type="ECO:0000256" key="4">
    <source>
        <dbReference type="ARBA" id="ARBA00022859"/>
    </source>
</evidence>
<feature type="compositionally biased region" description="Polar residues" evidence="12">
    <location>
        <begin position="342"/>
        <end position="351"/>
    </location>
</feature>
<evidence type="ECO:0000256" key="8">
    <source>
        <dbReference type="ARBA" id="ARBA00023157"/>
    </source>
</evidence>
<feature type="compositionally biased region" description="Basic and acidic residues" evidence="12">
    <location>
        <begin position="37"/>
        <end position="51"/>
    </location>
</feature>
<keyword evidence="11" id="KW-0393">Immunoglobulin domain</keyword>
<feature type="region of interest" description="Disordered" evidence="12">
    <location>
        <begin position="338"/>
        <end position="374"/>
    </location>
</feature>
<dbReference type="InterPro" id="IPR036179">
    <property type="entry name" value="Ig-like_dom_sf"/>
</dbReference>
<dbReference type="Pfam" id="PF16680">
    <property type="entry name" value="Ig_4"/>
    <property type="match status" value="1"/>
</dbReference>
<dbReference type="GO" id="GO:0045059">
    <property type="term" value="P:positive thymic T cell selection"/>
    <property type="evidence" value="ECO:0000318"/>
    <property type="project" value="GO_Central"/>
</dbReference>
<dbReference type="Gene3D" id="2.60.40.10">
    <property type="entry name" value="Immunoglobulins"/>
    <property type="match status" value="1"/>
</dbReference>
<dbReference type="PROSITE" id="PS51055">
    <property type="entry name" value="ITAM_1"/>
    <property type="match status" value="1"/>
</dbReference>
<proteinExistence type="predicted"/>
<gene>
    <name evidence="15" type="primary">CD3G</name>
</gene>
<evidence type="ECO:0000313" key="15">
    <source>
        <dbReference type="Ensembl" id="ENSOANP00000008501.3"/>
    </source>
</evidence>
<evidence type="ECO:0000256" key="9">
    <source>
        <dbReference type="ARBA" id="ARBA00023170"/>
    </source>
</evidence>
<dbReference type="HOGENOM" id="CLU_115449_0_0_1"/>
<keyword evidence="2" id="KW-0597">Phosphoprotein</keyword>
<dbReference type="InParanoid" id="F6X8V5"/>
<dbReference type="AlphaFoldDB" id="F6X8V5"/>
<evidence type="ECO:0000256" key="5">
    <source>
        <dbReference type="ARBA" id="ARBA00022989"/>
    </source>
</evidence>
<reference evidence="15" key="2">
    <citation type="submission" date="2025-08" db="UniProtKB">
        <authorList>
            <consortium name="Ensembl"/>
        </authorList>
    </citation>
    <scope>IDENTIFICATION</scope>
    <source>
        <strain evidence="15">Glennie</strain>
    </source>
</reference>
<keyword evidence="16" id="KW-1185">Reference proteome</keyword>
<feature type="compositionally biased region" description="Pro residues" evidence="12">
    <location>
        <begin position="126"/>
        <end position="137"/>
    </location>
</feature>
<keyword evidence="6" id="KW-1064">Adaptive immunity</keyword>
<evidence type="ECO:0000256" key="6">
    <source>
        <dbReference type="ARBA" id="ARBA00023130"/>
    </source>
</evidence>
<keyword evidence="3 13" id="KW-0812">Transmembrane</keyword>
<dbReference type="Bgee" id="ENSOANG00000005340">
    <property type="expression patterns" value="Expressed in ovary and 6 other cell types or tissues"/>
</dbReference>
<dbReference type="Proteomes" id="UP000002279">
    <property type="component" value="Chromosome 11"/>
</dbReference>
<keyword evidence="4" id="KW-0391">Immunity</keyword>
<dbReference type="STRING" id="9258.ENSOANP00000008501"/>
<dbReference type="eggNOG" id="ENOG502S4XC">
    <property type="taxonomic scope" value="Eukaryota"/>
</dbReference>
<dbReference type="GO" id="GO:0007166">
    <property type="term" value="P:cell surface receptor signaling pathway"/>
    <property type="evidence" value="ECO:0000318"/>
    <property type="project" value="GO_Central"/>
</dbReference>
<reference evidence="15 16" key="1">
    <citation type="journal article" date="2008" name="Nature">
        <title>Genome analysis of the platypus reveals unique signatures of evolution.</title>
        <authorList>
            <person name="Warren W.C."/>
            <person name="Hillier L.W."/>
            <person name="Marshall Graves J.A."/>
            <person name="Birney E."/>
            <person name="Ponting C.P."/>
            <person name="Grutzner F."/>
            <person name="Belov K."/>
            <person name="Miller W."/>
            <person name="Clarke L."/>
            <person name="Chinwalla A.T."/>
            <person name="Yang S.P."/>
            <person name="Heger A."/>
            <person name="Locke D.P."/>
            <person name="Miethke P."/>
            <person name="Waters P.D."/>
            <person name="Veyrunes F."/>
            <person name="Fulton L."/>
            <person name="Fulton B."/>
            <person name="Graves T."/>
            <person name="Wallis J."/>
            <person name="Puente X.S."/>
            <person name="Lopez-Otin C."/>
            <person name="Ordonez G.R."/>
            <person name="Eichler E.E."/>
            <person name="Chen L."/>
            <person name="Cheng Z."/>
            <person name="Deakin J.E."/>
            <person name="Alsop A."/>
            <person name="Thompson K."/>
            <person name="Kirby P."/>
            <person name="Papenfuss A.T."/>
            <person name="Wakefield M.J."/>
            <person name="Olender T."/>
            <person name="Lancet D."/>
            <person name="Huttley G.A."/>
            <person name="Smit A.F."/>
            <person name="Pask A."/>
            <person name="Temple-Smith P."/>
            <person name="Batzer M.A."/>
            <person name="Walker J.A."/>
            <person name="Konkel M.K."/>
            <person name="Harris R.S."/>
            <person name="Whittington C.M."/>
            <person name="Wong E.S."/>
            <person name="Gemmell N.J."/>
            <person name="Buschiazzo E."/>
            <person name="Vargas Jentzsch I.M."/>
            <person name="Merkel A."/>
            <person name="Schmitz J."/>
            <person name="Zemann A."/>
            <person name="Churakov G."/>
            <person name="Kriegs J.O."/>
            <person name="Brosius J."/>
            <person name="Murchison E.P."/>
            <person name="Sachidanandam R."/>
            <person name="Smith C."/>
            <person name="Hannon G.J."/>
            <person name="Tsend-Ayush E."/>
            <person name="McMillan D."/>
            <person name="Attenborough R."/>
            <person name="Rens W."/>
            <person name="Ferguson-Smith M."/>
            <person name="Lefevre C.M."/>
            <person name="Sharp J.A."/>
            <person name="Nicholas K.R."/>
            <person name="Ray D.A."/>
            <person name="Kube M."/>
            <person name="Reinhardt R."/>
            <person name="Pringle T.H."/>
            <person name="Taylor J."/>
            <person name="Jones R.C."/>
            <person name="Nixon B."/>
            <person name="Dacheux J.L."/>
            <person name="Niwa H."/>
            <person name="Sekita Y."/>
            <person name="Huang X."/>
            <person name="Stark A."/>
            <person name="Kheradpour P."/>
            <person name="Kellis M."/>
            <person name="Flicek P."/>
            <person name="Chen Y."/>
            <person name="Webber C."/>
            <person name="Hardison R."/>
            <person name="Nelson J."/>
            <person name="Hallsworth-Pepin K."/>
            <person name="Delehaunty K."/>
            <person name="Markovic C."/>
            <person name="Minx P."/>
            <person name="Feng Y."/>
            <person name="Kremitzki C."/>
            <person name="Mitreva M."/>
            <person name="Glasscock J."/>
            <person name="Wylie T."/>
            <person name="Wohldmann P."/>
            <person name="Thiru P."/>
            <person name="Nhan M.N."/>
            <person name="Pohl C.S."/>
            <person name="Smith S.M."/>
            <person name="Hou S."/>
            <person name="Nefedov M."/>
            <person name="de Jong P.J."/>
            <person name="Renfree M.B."/>
            <person name="Mardis E.R."/>
            <person name="Wilson R.K."/>
        </authorList>
    </citation>
    <scope>NUCLEOTIDE SEQUENCE [LARGE SCALE GENOMIC DNA]</scope>
    <source>
        <strain evidence="15 16">Glennie</strain>
    </source>
</reference>
<evidence type="ECO:0000256" key="11">
    <source>
        <dbReference type="ARBA" id="ARBA00023319"/>
    </source>
</evidence>
<evidence type="ECO:0000256" key="3">
    <source>
        <dbReference type="ARBA" id="ARBA00022692"/>
    </source>
</evidence>
<sequence length="374" mass="40729">PVRGSSLDPCPLPFRGRETTAWLPPTTRPRLLQLAGDPREGRQARRAELHPHLFPRPRLQGVVKSVPAGDSRRPHFRPLAGGPVGSALLPPPQVFPGPPPRLRPLRTSDLPAPLSFSATPWRHQPPSTPTALPPPTPSSSHLLASCPRPRPPTRNPCTSRARQRPELRGRRLPAPAPPPPPTPETRSGAGRVPLGGSMAWSGRLASLIVAVVLLRGADSANSTGEYQISVKDDNQDGTVTLACNVLIKNATWFKGDQFLDSQSRIWNVGRMVKDPRGVYKCADTWNGSVHLYYRMCQNCIELTPSTLSGLVLADILAIFLLAVGIYFVAGQDEGRTSRASDKQTLLPNDQLYQPLGDRDDGQYSHIGGGRPRKK</sequence>